<evidence type="ECO:0000313" key="7">
    <source>
        <dbReference type="Proteomes" id="UP000007382"/>
    </source>
</evidence>
<dbReference type="InterPro" id="IPR004090">
    <property type="entry name" value="Chemotax_Me-accpt_rcpt"/>
</dbReference>
<dbReference type="SUPFAM" id="SSF58104">
    <property type="entry name" value="Methyl-accepting chemotaxis protein (MCP) signaling domain"/>
    <property type="match status" value="1"/>
</dbReference>
<evidence type="ECO:0000256" key="4">
    <source>
        <dbReference type="SAM" id="MobiDB-lite"/>
    </source>
</evidence>
<dbReference type="eggNOG" id="COG0840">
    <property type="taxonomic scope" value="Bacteria"/>
</dbReference>
<dbReference type="GO" id="GO:0016020">
    <property type="term" value="C:membrane"/>
    <property type="evidence" value="ECO:0007669"/>
    <property type="project" value="InterPro"/>
</dbReference>
<dbReference type="Proteomes" id="UP000007382">
    <property type="component" value="Chromosome"/>
</dbReference>
<dbReference type="PROSITE" id="PS50111">
    <property type="entry name" value="CHEMOTAXIS_TRANSDUC_2"/>
    <property type="match status" value="1"/>
</dbReference>
<evidence type="ECO:0000256" key="3">
    <source>
        <dbReference type="PROSITE-ProRule" id="PRU00284"/>
    </source>
</evidence>
<dbReference type="GO" id="GO:0007165">
    <property type="term" value="P:signal transduction"/>
    <property type="evidence" value="ECO:0007669"/>
    <property type="project" value="UniProtKB-KW"/>
</dbReference>
<dbReference type="Pfam" id="PF13682">
    <property type="entry name" value="CZB"/>
    <property type="match status" value="1"/>
</dbReference>
<dbReference type="PATRIC" id="fig|1162668.3.peg.1974"/>
<name>I0IPZ0_LEPFC</name>
<dbReference type="OrthoDB" id="9808588at2"/>
<dbReference type="PANTHER" id="PTHR32089:SF112">
    <property type="entry name" value="LYSOZYME-LIKE PROTEIN-RELATED"/>
    <property type="match status" value="1"/>
</dbReference>
<dbReference type="InterPro" id="IPR004089">
    <property type="entry name" value="MCPsignal_dom"/>
</dbReference>
<dbReference type="GO" id="GO:0004888">
    <property type="term" value="F:transmembrane signaling receptor activity"/>
    <property type="evidence" value="ECO:0007669"/>
    <property type="project" value="InterPro"/>
</dbReference>
<dbReference type="Gene3D" id="6.10.250.3200">
    <property type="match status" value="1"/>
</dbReference>
<feature type="compositionally biased region" description="Basic and acidic residues" evidence="4">
    <location>
        <begin position="181"/>
        <end position="193"/>
    </location>
</feature>
<comment type="similarity">
    <text evidence="2">Belongs to the methyl-accepting chemotaxis (MCP) protein family.</text>
</comment>
<keyword evidence="7" id="KW-1185">Reference proteome</keyword>
<dbReference type="HOGENOM" id="CLU_000445_21_0_0"/>
<feature type="region of interest" description="Disordered" evidence="4">
    <location>
        <begin position="178"/>
        <end position="197"/>
    </location>
</feature>
<dbReference type="SMART" id="SM00283">
    <property type="entry name" value="MA"/>
    <property type="match status" value="1"/>
</dbReference>
<protein>
    <submittedName>
        <fullName evidence="6">Putative methyl-accepting chemotaxis sensory transducer</fullName>
    </submittedName>
</protein>
<reference evidence="7" key="2">
    <citation type="submission" date="2012-03" db="EMBL/GenBank/DDBJ databases">
        <title>The complete genome sequence of the pioneer microbe on fresh volcanic deposit, Leptospirillum ferrooxidans strain C2-3.</title>
        <authorList>
            <person name="Fujimura R."/>
            <person name="Sato Y."/>
            <person name="Nishizawa T."/>
            <person name="Nanba K."/>
            <person name="Oshima K."/>
            <person name="Hattori M."/>
            <person name="Kamijo T."/>
            <person name="Ohta H."/>
        </authorList>
    </citation>
    <scope>NUCLEOTIDE SEQUENCE [LARGE SCALE GENOMIC DNA]</scope>
    <source>
        <strain evidence="7">C2-3</strain>
    </source>
</reference>
<dbReference type="Gene3D" id="1.20.120.30">
    <property type="entry name" value="Aspartate receptor, ligand-binding domain"/>
    <property type="match status" value="1"/>
</dbReference>
<keyword evidence="1 3" id="KW-0807">Transducer</keyword>
<proteinExistence type="inferred from homology"/>
<evidence type="ECO:0000256" key="1">
    <source>
        <dbReference type="ARBA" id="ARBA00023224"/>
    </source>
</evidence>
<feature type="domain" description="Methyl-accepting transducer" evidence="5">
    <location>
        <begin position="37"/>
        <end position="218"/>
    </location>
</feature>
<dbReference type="InterPro" id="IPR025991">
    <property type="entry name" value="Chemoreceptor_zinc-bind_dom"/>
</dbReference>
<organism evidence="6 7">
    <name type="scientific">Leptospirillum ferrooxidans (strain C2-3)</name>
    <dbReference type="NCBI Taxonomy" id="1162668"/>
    <lineage>
        <taxon>Bacteria</taxon>
        <taxon>Pseudomonadati</taxon>
        <taxon>Nitrospirota</taxon>
        <taxon>Nitrospiria</taxon>
        <taxon>Nitrospirales</taxon>
        <taxon>Nitrospiraceae</taxon>
        <taxon>Leptospirillum</taxon>
    </lineage>
</organism>
<dbReference type="PANTHER" id="PTHR32089">
    <property type="entry name" value="METHYL-ACCEPTING CHEMOTAXIS PROTEIN MCPB"/>
    <property type="match status" value="1"/>
</dbReference>
<dbReference type="STRING" id="1162668.LFE_1658"/>
<gene>
    <name evidence="6" type="ordered locus">LFE_1658</name>
</gene>
<dbReference type="EMBL" id="AP012342">
    <property type="protein sequence ID" value="BAM07339.1"/>
    <property type="molecule type" value="Genomic_DNA"/>
</dbReference>
<dbReference type="Pfam" id="PF00015">
    <property type="entry name" value="MCPsignal"/>
    <property type="match status" value="1"/>
</dbReference>
<sequence length="341" mass="38117">MALDEETSRILKENESLKNELSSVRDLFEKMGVFGQSLTEIQASFKVFSESMAKERERIALSASLVEKAESMVSNLSKSILQISIDTRKNSKNVDQLNERTGQISGIVQLIKDVSGQTNLLALNAAIEAARAGEQGRGFAVVADEVRKLAERTRSATNEIATLVSTIQAETLQTKSQMESWSKDSENLNREGETVSGEMMSIRGLSREIEQTVSAASVRSFLELTKLDHLIFKFDVYRFVFGMSTKKVEDFASHTSCRLGRWYYEGEGRKMFISYPEFQSIERPHEAVHSEAKRAIEATVRENVSETLMAMDRMESESLKVISALDALARKAETEVSTAKV</sequence>
<dbReference type="GO" id="GO:0006935">
    <property type="term" value="P:chemotaxis"/>
    <property type="evidence" value="ECO:0007669"/>
    <property type="project" value="InterPro"/>
</dbReference>
<evidence type="ECO:0000256" key="2">
    <source>
        <dbReference type="ARBA" id="ARBA00029447"/>
    </source>
</evidence>
<dbReference type="KEGG" id="lfc:LFE_1658"/>
<reference evidence="6 7" key="1">
    <citation type="journal article" date="2012" name="J. Bacteriol.">
        <title>Complete Genome Sequence of Leptospirillum ferrooxidans Strain C2-3, Isolated from a Fresh Volcanic Ash Deposit on the Island of Miyake, Japan.</title>
        <authorList>
            <person name="Fujimura R."/>
            <person name="Sato Y."/>
            <person name="Nishizawa T."/>
            <person name="Oshima K."/>
            <person name="Kim S.-W."/>
            <person name="Hattori M."/>
            <person name="Kamijo T."/>
            <person name="Ohta H."/>
        </authorList>
    </citation>
    <scope>NUCLEOTIDE SEQUENCE [LARGE SCALE GENOMIC DNA]</scope>
    <source>
        <strain evidence="6 7">C2-3</strain>
    </source>
</reference>
<dbReference type="PRINTS" id="PR00260">
    <property type="entry name" value="CHEMTRNSDUCR"/>
</dbReference>
<accession>I0IPZ0</accession>
<dbReference type="AlphaFoldDB" id="I0IPZ0"/>
<evidence type="ECO:0000313" key="6">
    <source>
        <dbReference type="EMBL" id="BAM07339.1"/>
    </source>
</evidence>
<evidence type="ECO:0000259" key="5">
    <source>
        <dbReference type="PROSITE" id="PS50111"/>
    </source>
</evidence>